<protein>
    <recommendedName>
        <fullName evidence="9">EGF-like domain-containing protein</fullName>
    </recommendedName>
</protein>
<dbReference type="AlphaFoldDB" id="A0A2G8KR05"/>
<evidence type="ECO:0000256" key="6">
    <source>
        <dbReference type="SAM" id="MobiDB-lite"/>
    </source>
</evidence>
<comment type="caution">
    <text evidence="5">Lacks conserved residue(s) required for the propagation of feature annotation.</text>
</comment>
<dbReference type="InterPro" id="IPR001881">
    <property type="entry name" value="EGF-like_Ca-bd_dom"/>
</dbReference>
<dbReference type="SMART" id="SM00179">
    <property type="entry name" value="EGF_CA"/>
    <property type="match status" value="8"/>
</dbReference>
<dbReference type="Pfam" id="PF07645">
    <property type="entry name" value="EGF_CA"/>
    <property type="match status" value="5"/>
</dbReference>
<feature type="chain" id="PRO_5013748558" description="EGF-like domain-containing protein" evidence="8">
    <location>
        <begin position="19"/>
        <end position="996"/>
    </location>
</feature>
<evidence type="ECO:0000256" key="4">
    <source>
        <dbReference type="ARBA" id="ARBA00023157"/>
    </source>
</evidence>
<keyword evidence="2 8" id="KW-0732">Signal</keyword>
<evidence type="ECO:0000256" key="3">
    <source>
        <dbReference type="ARBA" id="ARBA00022737"/>
    </source>
</evidence>
<evidence type="ECO:0000313" key="11">
    <source>
        <dbReference type="Proteomes" id="UP000230750"/>
    </source>
</evidence>
<keyword evidence="7" id="KW-1133">Transmembrane helix</keyword>
<dbReference type="CDD" id="cd00054">
    <property type="entry name" value="EGF_CA"/>
    <property type="match status" value="6"/>
</dbReference>
<accession>A0A2G8KR05</accession>
<organism evidence="10 11">
    <name type="scientific">Stichopus japonicus</name>
    <name type="common">Sea cucumber</name>
    <dbReference type="NCBI Taxonomy" id="307972"/>
    <lineage>
        <taxon>Eukaryota</taxon>
        <taxon>Metazoa</taxon>
        <taxon>Echinodermata</taxon>
        <taxon>Eleutherozoa</taxon>
        <taxon>Echinozoa</taxon>
        <taxon>Holothuroidea</taxon>
        <taxon>Aspidochirotacea</taxon>
        <taxon>Aspidochirotida</taxon>
        <taxon>Stichopodidae</taxon>
        <taxon>Apostichopus</taxon>
    </lineage>
</organism>
<dbReference type="PROSITE" id="PS50026">
    <property type="entry name" value="EGF_3"/>
    <property type="match status" value="5"/>
</dbReference>
<dbReference type="PROSITE" id="PS01187">
    <property type="entry name" value="EGF_CA"/>
    <property type="match status" value="2"/>
</dbReference>
<dbReference type="InterPro" id="IPR018097">
    <property type="entry name" value="EGF_Ca-bd_CS"/>
</dbReference>
<dbReference type="FunFam" id="2.10.25.10:FF:000038">
    <property type="entry name" value="Fibrillin 2"/>
    <property type="match status" value="3"/>
</dbReference>
<dbReference type="EMBL" id="MRZV01000419">
    <property type="protein sequence ID" value="PIK50444.1"/>
    <property type="molecule type" value="Genomic_DNA"/>
</dbReference>
<dbReference type="OrthoDB" id="4062651at2759"/>
<feature type="domain" description="EGF-like" evidence="9">
    <location>
        <begin position="121"/>
        <end position="163"/>
    </location>
</feature>
<dbReference type="InterPro" id="IPR049883">
    <property type="entry name" value="NOTCH1_EGF-like"/>
</dbReference>
<keyword evidence="7" id="KW-0812">Transmembrane</keyword>
<dbReference type="InterPro" id="IPR000742">
    <property type="entry name" value="EGF"/>
</dbReference>
<evidence type="ECO:0000256" key="8">
    <source>
        <dbReference type="SAM" id="SignalP"/>
    </source>
</evidence>
<dbReference type="PROSITE" id="PS00010">
    <property type="entry name" value="ASX_HYDROXYL"/>
    <property type="match status" value="5"/>
</dbReference>
<comment type="caution">
    <text evidence="10">The sequence shown here is derived from an EMBL/GenBank/DDBJ whole genome shotgun (WGS) entry which is preliminary data.</text>
</comment>
<keyword evidence="1 5" id="KW-0245">EGF-like domain</keyword>
<sequence>MLMSVLKIFMIVIPMRFAQTLQEGTSACARRFVGNGTYCEDRLDCDNNSVCNVNAVCVDHQGSYHCECGSGFDGNGRMCVDQHECDEDDTCSDHYNCIEEDNGYTCHCPPGFNINQEECVDIDECSLLPCVAGAHCHNTNGSFYCACPVGYYGDGLSGFSGCQDVNECNDQVHACPQYSTCENMDGGYSCSCNLGFQANIDLCIDIDECLDGLHNCDVNATCINLIGSFTCRCNHGFFSYQTNSLSGYATVGMCADINECTTSRPCRDQSAQSCLNREGSYQCICQVGSYRDSTGSCSDSNSLELRIIFSDVKGLKTQQFYELITDDILDQLSIDVQNLFASSGIPNLILQVIVTGKTRADNNMALITIRVDFDLKANMTIQKAHDLFGLQLSGRQKNIVPSDSIVHSYEVYFAENNLCVDGDHDCFENGYERCVPKDGGDFECSVCRAGYRSESGSCLADPCQTGQSDCSDRYFENCQYISNGQYSCFDCLGGFVQKDAECVPDPCLAGFRTCNRLNFDLCVPDGNNQFHCESCKAGFYLQNGACTQVNVSNPCLTGQNICQQQQFQTCVADSEASYHCENCLPGYQHEGDSCVSDPCQTLQNDCRARNFDRCLYLTGGQYTCDICKAGYRLEGSNCVQDDSQGRKRYRGKMRVIAVNDSEILANFHQELMETNSDKFKIYEDHICDVVINSIGITNSLLANRIDGCFVFHFRNGSIIPYFAIDVIQFGKTTDYSFDLTTALVNSGFSVPNGFISPTGITRENYSCAAGFEGSYCQMVSQDNSFTTNKPTAPQSAEDLDGFPAWSIALLAIAALLAVGLCSCCCCLFLLLSRRSGKSGAGLYRYPGQAMVPHKSVPVRNPLITSRRRTTGGLRNDNSMEYDNRGLDESSRAEERDRIKMGKLSEILGNADFLNTRMRNNAENRVGPIVRNPFAQHEEPNNQFERPHVVDGSEAKDFVNVHEYQDTEYILLSDRSSSSSSSMHKPDGSITSSESSI</sequence>
<keyword evidence="7" id="KW-0472">Membrane</keyword>
<evidence type="ECO:0000259" key="9">
    <source>
        <dbReference type="PROSITE" id="PS50026"/>
    </source>
</evidence>
<feature type="domain" description="EGF-like" evidence="9">
    <location>
        <begin position="164"/>
        <end position="204"/>
    </location>
</feature>
<gene>
    <name evidence="10" type="ORF">BSL78_12683</name>
</gene>
<keyword evidence="11" id="KW-1185">Reference proteome</keyword>
<feature type="domain" description="EGF-like" evidence="9">
    <location>
        <begin position="81"/>
        <end position="120"/>
    </location>
</feature>
<evidence type="ECO:0000313" key="10">
    <source>
        <dbReference type="EMBL" id="PIK50444.1"/>
    </source>
</evidence>
<dbReference type="SUPFAM" id="SSF57184">
    <property type="entry name" value="Growth factor receptor domain"/>
    <property type="match status" value="3"/>
</dbReference>
<dbReference type="GO" id="GO:0005509">
    <property type="term" value="F:calcium ion binding"/>
    <property type="evidence" value="ECO:0007669"/>
    <property type="project" value="InterPro"/>
</dbReference>
<dbReference type="PROSITE" id="PS01186">
    <property type="entry name" value="EGF_2"/>
    <property type="match status" value="3"/>
</dbReference>
<dbReference type="InterPro" id="IPR009030">
    <property type="entry name" value="Growth_fac_rcpt_cys_sf"/>
</dbReference>
<feature type="region of interest" description="Disordered" evidence="6">
    <location>
        <begin position="868"/>
        <end position="894"/>
    </location>
</feature>
<dbReference type="InterPro" id="IPR000152">
    <property type="entry name" value="EGF-type_Asp/Asn_hydroxyl_site"/>
</dbReference>
<feature type="signal peptide" evidence="8">
    <location>
        <begin position="1"/>
        <end position="18"/>
    </location>
</feature>
<proteinExistence type="predicted"/>
<dbReference type="SMART" id="SM00181">
    <property type="entry name" value="EGF"/>
    <property type="match status" value="10"/>
</dbReference>
<feature type="domain" description="EGF-like" evidence="9">
    <location>
        <begin position="205"/>
        <end position="243"/>
    </location>
</feature>
<dbReference type="PANTHER" id="PTHR24039:SF52">
    <property type="entry name" value="EGF-LIKE DOMAIN-CONTAINING PROTEIN"/>
    <property type="match status" value="1"/>
</dbReference>
<feature type="transmembrane region" description="Helical" evidence="7">
    <location>
        <begin position="804"/>
        <end position="831"/>
    </location>
</feature>
<feature type="region of interest" description="Disordered" evidence="6">
    <location>
        <begin position="971"/>
        <end position="996"/>
    </location>
</feature>
<evidence type="ECO:0000256" key="1">
    <source>
        <dbReference type="ARBA" id="ARBA00022536"/>
    </source>
</evidence>
<dbReference type="STRING" id="307972.A0A2G8KR05"/>
<reference evidence="10 11" key="1">
    <citation type="journal article" date="2017" name="PLoS Biol.">
        <title>The sea cucumber genome provides insights into morphological evolution and visceral regeneration.</title>
        <authorList>
            <person name="Zhang X."/>
            <person name="Sun L."/>
            <person name="Yuan J."/>
            <person name="Sun Y."/>
            <person name="Gao Y."/>
            <person name="Zhang L."/>
            <person name="Li S."/>
            <person name="Dai H."/>
            <person name="Hamel J.F."/>
            <person name="Liu C."/>
            <person name="Yu Y."/>
            <person name="Liu S."/>
            <person name="Lin W."/>
            <person name="Guo K."/>
            <person name="Jin S."/>
            <person name="Xu P."/>
            <person name="Storey K.B."/>
            <person name="Huan P."/>
            <person name="Zhang T."/>
            <person name="Zhou Y."/>
            <person name="Zhang J."/>
            <person name="Lin C."/>
            <person name="Li X."/>
            <person name="Xing L."/>
            <person name="Huo D."/>
            <person name="Sun M."/>
            <person name="Wang L."/>
            <person name="Mercier A."/>
            <person name="Li F."/>
            <person name="Yang H."/>
            <person name="Xiang J."/>
        </authorList>
    </citation>
    <scope>NUCLEOTIDE SEQUENCE [LARGE SCALE GENOMIC DNA]</scope>
    <source>
        <strain evidence="10">Shaxun</strain>
        <tissue evidence="10">Muscle</tissue>
    </source>
</reference>
<dbReference type="Proteomes" id="UP000230750">
    <property type="component" value="Unassembled WGS sequence"/>
</dbReference>
<dbReference type="PANTHER" id="PTHR24039">
    <property type="entry name" value="FIBRILLIN-RELATED"/>
    <property type="match status" value="1"/>
</dbReference>
<evidence type="ECO:0000256" key="5">
    <source>
        <dbReference type="PROSITE-ProRule" id="PRU00076"/>
    </source>
</evidence>
<keyword evidence="4" id="KW-1015">Disulfide bond</keyword>
<feature type="domain" description="EGF-like" evidence="9">
    <location>
        <begin position="41"/>
        <end position="80"/>
    </location>
</feature>
<name>A0A2G8KR05_STIJA</name>
<keyword evidence="3" id="KW-0677">Repeat</keyword>
<feature type="compositionally biased region" description="Basic and acidic residues" evidence="6">
    <location>
        <begin position="881"/>
        <end position="894"/>
    </location>
</feature>
<dbReference type="Gene3D" id="2.10.25.10">
    <property type="entry name" value="Laminin"/>
    <property type="match status" value="6"/>
</dbReference>
<evidence type="ECO:0000256" key="2">
    <source>
        <dbReference type="ARBA" id="ARBA00022729"/>
    </source>
</evidence>
<evidence type="ECO:0000256" key="7">
    <source>
        <dbReference type="SAM" id="Phobius"/>
    </source>
</evidence>